<sequence length="78" mass="8503">MIGATFVVEDAGVRQALHPKLAELCLLATLDPWAGEAAAGCGQVAALVIQEGVQVLVPLRCLTPDRAPAGWWRWRRRR</sequence>
<proteinExistence type="predicted"/>
<gene>
    <name evidence="1" type="ORF">HYH03_005751</name>
</gene>
<name>A0A836C232_9CHLO</name>
<evidence type="ECO:0000313" key="1">
    <source>
        <dbReference type="EMBL" id="KAG2496149.1"/>
    </source>
</evidence>
<keyword evidence="2" id="KW-1185">Reference proteome</keyword>
<comment type="caution">
    <text evidence="1">The sequence shown here is derived from an EMBL/GenBank/DDBJ whole genome shotgun (WGS) entry which is preliminary data.</text>
</comment>
<dbReference type="AlphaFoldDB" id="A0A836C232"/>
<reference evidence="1" key="1">
    <citation type="journal article" date="2020" name="bioRxiv">
        <title>Comparative genomics of Chlamydomonas.</title>
        <authorList>
            <person name="Craig R.J."/>
            <person name="Hasan A.R."/>
            <person name="Ness R.W."/>
            <person name="Keightley P.D."/>
        </authorList>
    </citation>
    <scope>NUCLEOTIDE SEQUENCE</scope>
    <source>
        <strain evidence="1">CCAP 11/70</strain>
    </source>
</reference>
<dbReference type="EMBL" id="JAEHOE010000020">
    <property type="protein sequence ID" value="KAG2496149.1"/>
    <property type="molecule type" value="Genomic_DNA"/>
</dbReference>
<evidence type="ECO:0000313" key="2">
    <source>
        <dbReference type="Proteomes" id="UP000612055"/>
    </source>
</evidence>
<dbReference type="Proteomes" id="UP000612055">
    <property type="component" value="Unassembled WGS sequence"/>
</dbReference>
<protein>
    <submittedName>
        <fullName evidence="1">Uncharacterized protein</fullName>
    </submittedName>
</protein>
<accession>A0A836C232</accession>
<organism evidence="1 2">
    <name type="scientific">Edaphochlamys debaryana</name>
    <dbReference type="NCBI Taxonomy" id="47281"/>
    <lineage>
        <taxon>Eukaryota</taxon>
        <taxon>Viridiplantae</taxon>
        <taxon>Chlorophyta</taxon>
        <taxon>core chlorophytes</taxon>
        <taxon>Chlorophyceae</taxon>
        <taxon>CS clade</taxon>
        <taxon>Chlamydomonadales</taxon>
        <taxon>Chlamydomonadales incertae sedis</taxon>
        <taxon>Edaphochlamys</taxon>
    </lineage>
</organism>